<evidence type="ECO:0000256" key="1">
    <source>
        <dbReference type="SAM" id="Coils"/>
    </source>
</evidence>
<proteinExistence type="predicted"/>
<sequence>MNERFHIIVTGENGRSSSFQISKKRFFVTFSSLLIFLTSLCVFGYFTTGSYLSNKLMNGKVDELQERLVESKRSIKDYQRQLADLKKEHEKEIAALTDDHEKQLAHVQTSFDLENTNLQLENLRLMNTAVNDLNERSELIETVMNTIGVKIKGSADTSRKNSGGPYIPAEETSYDDLLKKVDDYLETVRLMPLGRPVEGSEISSPFGKRTDPINGKNAFHEGVDIRGERGEKVYATAAGNIVKAFKNGNYGNYVEIDHDNGYRTIYAHLQNYLVKSGEVVEQGQVIGQVGDSGRSTGAHLHYEIRFGDKPINPTKFIKVAEIGTKLQTAKRD</sequence>
<dbReference type="Proteomes" id="UP000830055">
    <property type="component" value="Chromosome"/>
</dbReference>
<dbReference type="SUPFAM" id="SSF51261">
    <property type="entry name" value="Duplicated hybrid motif"/>
    <property type="match status" value="1"/>
</dbReference>
<evidence type="ECO:0000313" key="5">
    <source>
        <dbReference type="Proteomes" id="UP000830055"/>
    </source>
</evidence>
<evidence type="ECO:0000256" key="2">
    <source>
        <dbReference type="SAM" id="Phobius"/>
    </source>
</evidence>
<dbReference type="CDD" id="cd12797">
    <property type="entry name" value="M23_peptidase"/>
    <property type="match status" value="1"/>
</dbReference>
<organism evidence="4 5">
    <name type="scientific">Desulfofustis limnaeus</name>
    <dbReference type="NCBI Taxonomy" id="2740163"/>
    <lineage>
        <taxon>Bacteria</taxon>
        <taxon>Pseudomonadati</taxon>
        <taxon>Thermodesulfobacteriota</taxon>
        <taxon>Desulfobulbia</taxon>
        <taxon>Desulfobulbales</taxon>
        <taxon>Desulfocapsaceae</taxon>
        <taxon>Desulfofustis</taxon>
    </lineage>
</organism>
<reference evidence="4 5" key="1">
    <citation type="submission" date="2022-01" db="EMBL/GenBank/DDBJ databases">
        <title>Desulfofustis limnae sp. nov., a novel mesophilic sulfate-reducing bacterium isolated from marsh soil.</title>
        <authorList>
            <person name="Watanabe M."/>
            <person name="Takahashi A."/>
            <person name="Kojima H."/>
            <person name="Fukui M."/>
        </authorList>
    </citation>
    <scope>NUCLEOTIDE SEQUENCE [LARGE SCALE GENOMIC DNA]</scope>
    <source>
        <strain evidence="4 5">PPLL</strain>
    </source>
</reference>
<accession>A0ABN6M7H2</accession>
<protein>
    <recommendedName>
        <fullName evidence="3">M23ase beta-sheet core domain-containing protein</fullName>
    </recommendedName>
</protein>
<keyword evidence="1" id="KW-0175">Coiled coil</keyword>
<feature type="domain" description="M23ase beta-sheet core" evidence="3">
    <location>
        <begin position="219"/>
        <end position="313"/>
    </location>
</feature>
<dbReference type="InterPro" id="IPR050570">
    <property type="entry name" value="Cell_wall_metabolism_enzyme"/>
</dbReference>
<gene>
    <name evidence="4" type="ORF">DPPLL_31880</name>
</gene>
<keyword evidence="2" id="KW-0472">Membrane</keyword>
<name>A0ABN6M7H2_9BACT</name>
<dbReference type="Pfam" id="PF01551">
    <property type="entry name" value="Peptidase_M23"/>
    <property type="match status" value="1"/>
</dbReference>
<dbReference type="PANTHER" id="PTHR21666">
    <property type="entry name" value="PEPTIDASE-RELATED"/>
    <property type="match status" value="1"/>
</dbReference>
<evidence type="ECO:0000313" key="4">
    <source>
        <dbReference type="EMBL" id="BDD88823.1"/>
    </source>
</evidence>
<dbReference type="InterPro" id="IPR011055">
    <property type="entry name" value="Dup_hybrid_motif"/>
</dbReference>
<feature type="transmembrane region" description="Helical" evidence="2">
    <location>
        <begin position="26"/>
        <end position="46"/>
    </location>
</feature>
<dbReference type="EMBL" id="AP025516">
    <property type="protein sequence ID" value="BDD88823.1"/>
    <property type="molecule type" value="Genomic_DNA"/>
</dbReference>
<dbReference type="Gene3D" id="2.70.70.10">
    <property type="entry name" value="Glucose Permease (Domain IIA)"/>
    <property type="match status" value="1"/>
</dbReference>
<keyword evidence="2" id="KW-1133">Transmembrane helix</keyword>
<feature type="coiled-coil region" evidence="1">
    <location>
        <begin position="54"/>
        <end position="106"/>
    </location>
</feature>
<keyword evidence="5" id="KW-1185">Reference proteome</keyword>
<keyword evidence="2" id="KW-0812">Transmembrane</keyword>
<dbReference type="RefSeq" id="WP_284152158.1">
    <property type="nucleotide sequence ID" value="NZ_AP025516.1"/>
</dbReference>
<dbReference type="PANTHER" id="PTHR21666:SF270">
    <property type="entry name" value="MUREIN HYDROLASE ACTIVATOR ENVC"/>
    <property type="match status" value="1"/>
</dbReference>
<dbReference type="InterPro" id="IPR016047">
    <property type="entry name" value="M23ase_b-sheet_dom"/>
</dbReference>
<evidence type="ECO:0000259" key="3">
    <source>
        <dbReference type="Pfam" id="PF01551"/>
    </source>
</evidence>